<sequence>MAMSESYILENTIIRFEAHGVLSPQAQSQVVVRIRFTDFEYCLANTLSIHQATIHRFHLGQIPLLRAVPTIISSVQARIDGIHETIWRLCNNLLHCVSAQVAAQMMDGSALELLVHIGLLLRPGGSNQGIELMTEWMLENPPEEEEEMAGDVYDYFLYEGVDVGHDGFRGVPASRSFIEGLQRLPYGRGDGVREEECVICLMEFDAQAEVSKMPCSHAFHSRCIIQWLEMSHVCPICRSQMPTGCSN</sequence>
<name>A0A8K0HW10_COCNU</name>
<dbReference type="GO" id="GO:0005737">
    <property type="term" value="C:cytoplasm"/>
    <property type="evidence" value="ECO:0007669"/>
    <property type="project" value="TreeGrafter"/>
</dbReference>
<dbReference type="PROSITE" id="PS50089">
    <property type="entry name" value="ZF_RING_2"/>
    <property type="match status" value="1"/>
</dbReference>
<dbReference type="OrthoDB" id="21204at2759"/>
<feature type="domain" description="RING-type" evidence="5">
    <location>
        <begin position="197"/>
        <end position="238"/>
    </location>
</feature>
<dbReference type="PANTHER" id="PTHR15710:SF77">
    <property type="entry name" value="RING-H2 FINGER PROTEIN ATL21B"/>
    <property type="match status" value="1"/>
</dbReference>
<protein>
    <submittedName>
        <fullName evidence="6">E3 ubiquitin-protein ligase RNF181-like</fullName>
    </submittedName>
</protein>
<proteinExistence type="predicted"/>
<dbReference type="GO" id="GO:0016567">
    <property type="term" value="P:protein ubiquitination"/>
    <property type="evidence" value="ECO:0007669"/>
    <property type="project" value="TreeGrafter"/>
</dbReference>
<keyword evidence="2 4" id="KW-0863">Zinc-finger</keyword>
<dbReference type="Proteomes" id="UP000797356">
    <property type="component" value="Chromosome 1"/>
</dbReference>
<dbReference type="InterPro" id="IPR013083">
    <property type="entry name" value="Znf_RING/FYVE/PHD"/>
</dbReference>
<evidence type="ECO:0000313" key="7">
    <source>
        <dbReference type="Proteomes" id="UP000797356"/>
    </source>
</evidence>
<evidence type="ECO:0000256" key="2">
    <source>
        <dbReference type="ARBA" id="ARBA00022771"/>
    </source>
</evidence>
<keyword evidence="1" id="KW-0479">Metal-binding</keyword>
<dbReference type="EMBL" id="CM017872">
    <property type="protein sequence ID" value="KAG1327607.1"/>
    <property type="molecule type" value="Genomic_DNA"/>
</dbReference>
<dbReference type="Pfam" id="PF13639">
    <property type="entry name" value="zf-RING_2"/>
    <property type="match status" value="1"/>
</dbReference>
<reference evidence="6" key="1">
    <citation type="journal article" date="2017" name="Gigascience">
        <title>The genome draft of coconut (Cocos nucifera).</title>
        <authorList>
            <person name="Xiao Y."/>
            <person name="Xu P."/>
            <person name="Fan H."/>
            <person name="Baudouin L."/>
            <person name="Xia W."/>
            <person name="Bocs S."/>
            <person name="Xu J."/>
            <person name="Li Q."/>
            <person name="Guo A."/>
            <person name="Zhou L."/>
            <person name="Li J."/>
            <person name="Wu Y."/>
            <person name="Ma Z."/>
            <person name="Armero A."/>
            <person name="Issali A.E."/>
            <person name="Liu N."/>
            <person name="Peng M."/>
            <person name="Yang Y."/>
        </authorList>
    </citation>
    <scope>NUCLEOTIDE SEQUENCE</scope>
    <source>
        <tissue evidence="6">Spear leaf of Hainan Tall coconut</tissue>
    </source>
</reference>
<evidence type="ECO:0000256" key="3">
    <source>
        <dbReference type="ARBA" id="ARBA00022833"/>
    </source>
</evidence>
<dbReference type="Gene3D" id="3.30.40.10">
    <property type="entry name" value="Zinc/RING finger domain, C3HC4 (zinc finger)"/>
    <property type="match status" value="1"/>
</dbReference>
<keyword evidence="3" id="KW-0862">Zinc</keyword>
<reference evidence="6" key="2">
    <citation type="submission" date="2019-07" db="EMBL/GenBank/DDBJ databases">
        <authorList>
            <person name="Yang Y."/>
            <person name="Bocs S."/>
            <person name="Baudouin L."/>
        </authorList>
    </citation>
    <scope>NUCLEOTIDE SEQUENCE</scope>
    <source>
        <tissue evidence="6">Spear leaf of Hainan Tall coconut</tissue>
    </source>
</reference>
<comment type="caution">
    <text evidence="6">The sequence shown here is derived from an EMBL/GenBank/DDBJ whole genome shotgun (WGS) entry which is preliminary data.</text>
</comment>
<dbReference type="GO" id="GO:0061630">
    <property type="term" value="F:ubiquitin protein ligase activity"/>
    <property type="evidence" value="ECO:0007669"/>
    <property type="project" value="TreeGrafter"/>
</dbReference>
<evidence type="ECO:0000256" key="1">
    <source>
        <dbReference type="ARBA" id="ARBA00022723"/>
    </source>
</evidence>
<organism evidence="6 7">
    <name type="scientific">Cocos nucifera</name>
    <name type="common">Coconut palm</name>
    <dbReference type="NCBI Taxonomy" id="13894"/>
    <lineage>
        <taxon>Eukaryota</taxon>
        <taxon>Viridiplantae</taxon>
        <taxon>Streptophyta</taxon>
        <taxon>Embryophyta</taxon>
        <taxon>Tracheophyta</taxon>
        <taxon>Spermatophyta</taxon>
        <taxon>Magnoliopsida</taxon>
        <taxon>Liliopsida</taxon>
        <taxon>Arecaceae</taxon>
        <taxon>Arecoideae</taxon>
        <taxon>Cocoseae</taxon>
        <taxon>Attaleinae</taxon>
        <taxon>Cocos</taxon>
    </lineage>
</organism>
<keyword evidence="7" id="KW-1185">Reference proteome</keyword>
<evidence type="ECO:0000256" key="4">
    <source>
        <dbReference type="PROSITE-ProRule" id="PRU00175"/>
    </source>
</evidence>
<dbReference type="SMART" id="SM00184">
    <property type="entry name" value="RING"/>
    <property type="match status" value="1"/>
</dbReference>
<dbReference type="GO" id="GO:0008270">
    <property type="term" value="F:zinc ion binding"/>
    <property type="evidence" value="ECO:0007669"/>
    <property type="project" value="UniProtKB-KW"/>
</dbReference>
<accession>A0A8K0HW10</accession>
<evidence type="ECO:0000313" key="6">
    <source>
        <dbReference type="EMBL" id="KAG1327607.1"/>
    </source>
</evidence>
<dbReference type="AlphaFoldDB" id="A0A8K0HW10"/>
<evidence type="ECO:0000259" key="5">
    <source>
        <dbReference type="PROSITE" id="PS50089"/>
    </source>
</evidence>
<dbReference type="InterPro" id="IPR001841">
    <property type="entry name" value="Znf_RING"/>
</dbReference>
<gene>
    <name evidence="6" type="ORF">COCNU_01G015410</name>
</gene>
<dbReference type="SUPFAM" id="SSF57850">
    <property type="entry name" value="RING/U-box"/>
    <property type="match status" value="1"/>
</dbReference>
<dbReference type="PANTHER" id="PTHR15710">
    <property type="entry name" value="E3 UBIQUITIN-PROTEIN LIGASE PRAJA"/>
    <property type="match status" value="1"/>
</dbReference>